<keyword evidence="1" id="KW-0378">Hydrolase</keyword>
<accession>A0A2S7N2P6</accession>
<dbReference type="GO" id="GO:0030288">
    <property type="term" value="C:outer membrane-bounded periplasmic space"/>
    <property type="evidence" value="ECO:0007669"/>
    <property type="project" value="TreeGrafter"/>
</dbReference>
<dbReference type="GO" id="GO:0008745">
    <property type="term" value="F:N-acetylmuramoyl-L-alanine amidase activity"/>
    <property type="evidence" value="ECO:0007669"/>
    <property type="project" value="InterPro"/>
</dbReference>
<feature type="domain" description="SPOR" evidence="2">
    <location>
        <begin position="188"/>
        <end position="227"/>
    </location>
</feature>
<evidence type="ECO:0000259" key="2">
    <source>
        <dbReference type="PROSITE" id="PS51724"/>
    </source>
</evidence>
<organism evidence="3 4">
    <name type="scientific">Pradoshia eiseniae</name>
    <dbReference type="NCBI Taxonomy" id="2064768"/>
    <lineage>
        <taxon>Bacteria</taxon>
        <taxon>Bacillati</taxon>
        <taxon>Bacillota</taxon>
        <taxon>Bacilli</taxon>
        <taxon>Bacillales</taxon>
        <taxon>Bacillaceae</taxon>
        <taxon>Pradoshia</taxon>
    </lineage>
</organism>
<dbReference type="SUPFAM" id="SSF53187">
    <property type="entry name" value="Zn-dependent exopeptidases"/>
    <property type="match status" value="1"/>
</dbReference>
<dbReference type="InterPro" id="IPR002508">
    <property type="entry name" value="MurNAc-LAA_cat"/>
</dbReference>
<dbReference type="RefSeq" id="WP_104848714.1">
    <property type="nucleotide sequence ID" value="NZ_PKOZ01000002.1"/>
</dbReference>
<dbReference type="AlphaFoldDB" id="A0A2S7N2P6"/>
<dbReference type="InterPro" id="IPR007730">
    <property type="entry name" value="SPOR-like_dom"/>
</dbReference>
<dbReference type="SMART" id="SM00646">
    <property type="entry name" value="Ami_3"/>
    <property type="match status" value="1"/>
</dbReference>
<dbReference type="CDD" id="cd02696">
    <property type="entry name" value="MurNAc-LAA"/>
    <property type="match status" value="1"/>
</dbReference>
<gene>
    <name evidence="3" type="ORF">CYL18_06745</name>
</gene>
<dbReference type="PANTHER" id="PTHR30404">
    <property type="entry name" value="N-ACETYLMURAMOYL-L-ALANINE AMIDASE"/>
    <property type="match status" value="1"/>
</dbReference>
<dbReference type="EMBL" id="PKOZ01000002">
    <property type="protein sequence ID" value="PQD96287.1"/>
    <property type="molecule type" value="Genomic_DNA"/>
</dbReference>
<keyword evidence="4" id="KW-1185">Reference proteome</keyword>
<dbReference type="InterPro" id="IPR036680">
    <property type="entry name" value="SPOR-like_sf"/>
</dbReference>
<name>A0A2S7N2P6_9BACI</name>
<evidence type="ECO:0000313" key="4">
    <source>
        <dbReference type="Proteomes" id="UP000239663"/>
    </source>
</evidence>
<dbReference type="Proteomes" id="UP000239663">
    <property type="component" value="Unassembled WGS sequence"/>
</dbReference>
<protein>
    <submittedName>
        <fullName evidence="3">N-acetylmuramoyl-L-alanine amidase</fullName>
    </submittedName>
</protein>
<dbReference type="Pfam" id="PF05036">
    <property type="entry name" value="SPOR"/>
    <property type="match status" value="1"/>
</dbReference>
<evidence type="ECO:0000313" key="3">
    <source>
        <dbReference type="EMBL" id="PQD96287.1"/>
    </source>
</evidence>
<comment type="caution">
    <text evidence="3">The sequence shown here is derived from an EMBL/GenBank/DDBJ whole genome shotgun (WGS) entry which is preliminary data.</text>
</comment>
<dbReference type="InterPro" id="IPR050695">
    <property type="entry name" value="N-acetylmuramoyl_amidase_3"/>
</dbReference>
<dbReference type="OrthoDB" id="9763643at2"/>
<dbReference type="Pfam" id="PF01520">
    <property type="entry name" value="Amidase_3"/>
    <property type="match status" value="1"/>
</dbReference>
<evidence type="ECO:0000256" key="1">
    <source>
        <dbReference type="ARBA" id="ARBA00022801"/>
    </source>
</evidence>
<dbReference type="GO" id="GO:0042834">
    <property type="term" value="F:peptidoglycan binding"/>
    <property type="evidence" value="ECO:0007669"/>
    <property type="project" value="InterPro"/>
</dbReference>
<dbReference type="PANTHER" id="PTHR30404:SF0">
    <property type="entry name" value="N-ACETYLMURAMOYL-L-ALANINE AMIDASE AMIC"/>
    <property type="match status" value="1"/>
</dbReference>
<dbReference type="SUPFAM" id="SSF110997">
    <property type="entry name" value="Sporulation related repeat"/>
    <property type="match status" value="1"/>
</dbReference>
<proteinExistence type="predicted"/>
<dbReference type="PROSITE" id="PS51724">
    <property type="entry name" value="SPOR"/>
    <property type="match status" value="1"/>
</dbReference>
<sequence>MKIVLDAGHGFATLGKQTPDGMKEYEFNRAVAHYARNLLSGYDNLEVLFTHSDEQDVPLKGRTDMANRLGADCFLSIHANAAGDGKWHEAEGIETFIHTSTPWDAHFLATAIQDQLIRLTGRKNRGVKTANFHVLRETTMTAILVECGFMTHKEESKLLQSESYRKQCATAIVQAVIQHYDLKKEMKASSKKLYKVQVGAFANKRGAEQLAAELQKLGFDTHIIQTP</sequence>
<dbReference type="GO" id="GO:0009253">
    <property type="term" value="P:peptidoglycan catabolic process"/>
    <property type="evidence" value="ECO:0007669"/>
    <property type="project" value="InterPro"/>
</dbReference>
<dbReference type="Gene3D" id="3.40.630.40">
    <property type="entry name" value="Zn-dependent exopeptidases"/>
    <property type="match status" value="1"/>
</dbReference>
<reference evidence="3 4" key="1">
    <citation type="submission" date="2017-12" db="EMBL/GenBank/DDBJ databases">
        <title>Taxonomic description and draft genome of Pradoshia cofamensis Gen. nov., sp. nov., a thermotolerant bacillale isolated from anterior gut of earthworm Eisenia fetida.</title>
        <authorList>
            <person name="Saha T."/>
            <person name="Chakraborty R."/>
        </authorList>
    </citation>
    <scope>NUCLEOTIDE SEQUENCE [LARGE SCALE GENOMIC DNA]</scope>
    <source>
        <strain evidence="3 4">EAG3</strain>
    </source>
</reference>